<comment type="caution">
    <text evidence="1">The sequence shown here is derived from an EMBL/GenBank/DDBJ whole genome shotgun (WGS) entry which is preliminary data.</text>
</comment>
<protein>
    <recommendedName>
        <fullName evidence="3">DUF4177 domain-containing protein</fullName>
    </recommendedName>
</protein>
<dbReference type="EMBL" id="JACHHP010000003">
    <property type="protein sequence ID" value="MBB5208467.1"/>
    <property type="molecule type" value="Genomic_DNA"/>
</dbReference>
<dbReference type="RefSeq" id="WP_183960994.1">
    <property type="nucleotide sequence ID" value="NZ_JACHHP010000003.1"/>
</dbReference>
<evidence type="ECO:0008006" key="3">
    <source>
        <dbReference type="Google" id="ProtNLM"/>
    </source>
</evidence>
<sequence>MHHTRWEYKVEDLKAGFLFKALEPANLTETLNREGMQGWELINVISVNGTMKAFFKRAR</sequence>
<gene>
    <name evidence="1" type="ORF">HNQ52_002009</name>
</gene>
<evidence type="ECO:0000313" key="2">
    <source>
        <dbReference type="Proteomes" id="UP000521199"/>
    </source>
</evidence>
<dbReference type="AlphaFoldDB" id="A0A7W8D6J9"/>
<evidence type="ECO:0000313" key="1">
    <source>
        <dbReference type="EMBL" id="MBB5208467.1"/>
    </source>
</evidence>
<organism evidence="1 2">
    <name type="scientific">Chiayiivirga flava</name>
    <dbReference type="NCBI Taxonomy" id="659595"/>
    <lineage>
        <taxon>Bacteria</taxon>
        <taxon>Pseudomonadati</taxon>
        <taxon>Pseudomonadota</taxon>
        <taxon>Gammaproteobacteria</taxon>
        <taxon>Lysobacterales</taxon>
        <taxon>Lysobacteraceae</taxon>
        <taxon>Chiayiivirga</taxon>
    </lineage>
</organism>
<keyword evidence="2" id="KW-1185">Reference proteome</keyword>
<accession>A0A7W8D6J9</accession>
<proteinExistence type="predicted"/>
<dbReference type="Proteomes" id="UP000521199">
    <property type="component" value="Unassembled WGS sequence"/>
</dbReference>
<name>A0A7W8D6J9_9GAMM</name>
<dbReference type="Pfam" id="PF13783">
    <property type="entry name" value="DUF4177"/>
    <property type="match status" value="1"/>
</dbReference>
<reference evidence="1 2" key="1">
    <citation type="submission" date="2020-08" db="EMBL/GenBank/DDBJ databases">
        <title>Genomic Encyclopedia of Type Strains, Phase IV (KMG-IV): sequencing the most valuable type-strain genomes for metagenomic binning, comparative biology and taxonomic classification.</title>
        <authorList>
            <person name="Goeker M."/>
        </authorList>
    </citation>
    <scope>NUCLEOTIDE SEQUENCE [LARGE SCALE GENOMIC DNA]</scope>
    <source>
        <strain evidence="1 2">DSM 24163</strain>
    </source>
</reference>
<dbReference type="InterPro" id="IPR025234">
    <property type="entry name" value="YjzH-like"/>
</dbReference>